<name>A0A8S5UJJ8_9CAUD</name>
<evidence type="ECO:0000256" key="1">
    <source>
        <dbReference type="SAM" id="MobiDB-lite"/>
    </source>
</evidence>
<feature type="compositionally biased region" description="Acidic residues" evidence="1">
    <location>
        <begin position="140"/>
        <end position="159"/>
    </location>
</feature>
<sequence>MKWPHPVRASYGCCWFESSHGHQAPRGVVRKPLQEKGMTMMSSADLGASVVSVPLGCDGSLVQIHLHVHADADQDCTIDLVTTGEGIQIRLRGLCQDALRLDDEDRASADVDDPIDIDVDDLLGRRGGEEVDNEPAGAAAEEEEAFPAEQVGDEPEIGDVEDSTECVYLGKPFDWTIAERVDDGVVFTRGERELFHVPEERFEEMRNLFVLEDTGLITMHVDGFRIVRENWDACIFEGETYFERIPKWKFALMTRLFT</sequence>
<evidence type="ECO:0000313" key="2">
    <source>
        <dbReference type="EMBL" id="DAF94661.1"/>
    </source>
</evidence>
<dbReference type="EMBL" id="BK016095">
    <property type="protein sequence ID" value="DAF94661.1"/>
    <property type="molecule type" value="Genomic_DNA"/>
</dbReference>
<reference evidence="2" key="1">
    <citation type="journal article" date="2021" name="Proc. Natl. Acad. Sci. U.S.A.">
        <title>A Catalog of Tens of Thousands of Viruses from Human Metagenomes Reveals Hidden Associations with Chronic Diseases.</title>
        <authorList>
            <person name="Tisza M.J."/>
            <person name="Buck C.B."/>
        </authorList>
    </citation>
    <scope>NUCLEOTIDE SEQUENCE</scope>
    <source>
        <strain evidence="2">Ctvph17</strain>
    </source>
</reference>
<feature type="region of interest" description="Disordered" evidence="1">
    <location>
        <begin position="124"/>
        <end position="159"/>
    </location>
</feature>
<protein>
    <submittedName>
        <fullName evidence="2">Uncharacterized protein</fullName>
    </submittedName>
</protein>
<accession>A0A8S5UJJ8</accession>
<proteinExistence type="predicted"/>
<organism evidence="2">
    <name type="scientific">Siphoviridae sp. ctvph17</name>
    <dbReference type="NCBI Taxonomy" id="2825724"/>
    <lineage>
        <taxon>Viruses</taxon>
        <taxon>Duplodnaviria</taxon>
        <taxon>Heunggongvirae</taxon>
        <taxon>Uroviricota</taxon>
        <taxon>Caudoviricetes</taxon>
    </lineage>
</organism>